<feature type="transmembrane region" description="Helical" evidence="2">
    <location>
        <begin position="163"/>
        <end position="180"/>
    </location>
</feature>
<sequence length="181" mass="20624">MTEKAQQETDKTATGSDNTWEVIDRLEKDARDFFLGDPPPAPPSPDEKPATEESPEPQPGQSHWWGRLWSWLKDRFLLNLFFLLLLILSWMLSTVGFYVLFSTWSIETPFELDALIGQIQTQWGKAGSWDQLLGFWGPWVLAMFFAALGAVLIGTMSRHVVRLWGRLIAFPLSVLLLLLGF</sequence>
<feature type="transmembrane region" description="Helical" evidence="2">
    <location>
        <begin position="76"/>
        <end position="101"/>
    </location>
</feature>
<feature type="region of interest" description="Disordered" evidence="1">
    <location>
        <begin position="1"/>
        <end position="62"/>
    </location>
</feature>
<dbReference type="AlphaFoldDB" id="A0A451B4X9"/>
<dbReference type="EMBL" id="CAADFZ010000193">
    <property type="protein sequence ID" value="VFK68080.1"/>
    <property type="molecule type" value="Genomic_DNA"/>
</dbReference>
<evidence type="ECO:0000313" key="4">
    <source>
        <dbReference type="EMBL" id="VFK73344.1"/>
    </source>
</evidence>
<reference evidence="4" key="1">
    <citation type="submission" date="2019-02" db="EMBL/GenBank/DDBJ databases">
        <authorList>
            <person name="Gruber-Vodicka R. H."/>
            <person name="Seah K. B. B."/>
        </authorList>
    </citation>
    <scope>NUCLEOTIDE SEQUENCE</scope>
    <source>
        <strain evidence="4">BECK_BY19</strain>
        <strain evidence="3">BECK_BY8</strain>
    </source>
</reference>
<gene>
    <name evidence="3" type="ORF">BECKUNK1418G_GA0071005_11931</name>
    <name evidence="4" type="ORF">BECKUNK1418H_GA0071006_11911</name>
</gene>
<evidence type="ECO:0000256" key="1">
    <source>
        <dbReference type="SAM" id="MobiDB-lite"/>
    </source>
</evidence>
<feature type="compositionally biased region" description="Basic and acidic residues" evidence="1">
    <location>
        <begin position="1"/>
        <end position="11"/>
    </location>
</feature>
<feature type="compositionally biased region" description="Basic and acidic residues" evidence="1">
    <location>
        <begin position="22"/>
        <end position="34"/>
    </location>
</feature>
<proteinExistence type="predicted"/>
<evidence type="ECO:0000256" key="2">
    <source>
        <dbReference type="SAM" id="Phobius"/>
    </source>
</evidence>
<keyword evidence="2" id="KW-0472">Membrane</keyword>
<feature type="transmembrane region" description="Helical" evidence="2">
    <location>
        <begin position="136"/>
        <end position="156"/>
    </location>
</feature>
<accession>A0A451B4X9</accession>
<organism evidence="4">
    <name type="scientific">Candidatus Kentrum sp. UNK</name>
    <dbReference type="NCBI Taxonomy" id="2126344"/>
    <lineage>
        <taxon>Bacteria</taxon>
        <taxon>Pseudomonadati</taxon>
        <taxon>Pseudomonadota</taxon>
        <taxon>Gammaproteobacteria</taxon>
        <taxon>Candidatus Kentrum</taxon>
    </lineage>
</organism>
<keyword evidence="2" id="KW-1133">Transmembrane helix</keyword>
<dbReference type="EMBL" id="CAADGD010000191">
    <property type="protein sequence ID" value="VFK73344.1"/>
    <property type="molecule type" value="Genomic_DNA"/>
</dbReference>
<name>A0A451B4X9_9GAMM</name>
<evidence type="ECO:0000313" key="3">
    <source>
        <dbReference type="EMBL" id="VFK68080.1"/>
    </source>
</evidence>
<protein>
    <submittedName>
        <fullName evidence="4">Uncharacterized protein</fullName>
    </submittedName>
</protein>
<keyword evidence="2" id="KW-0812">Transmembrane</keyword>